<dbReference type="Proteomes" id="UP001062846">
    <property type="component" value="Chromosome 1"/>
</dbReference>
<organism evidence="1 2">
    <name type="scientific">Rhododendron molle</name>
    <name type="common">Chinese azalea</name>
    <name type="synonym">Azalea mollis</name>
    <dbReference type="NCBI Taxonomy" id="49168"/>
    <lineage>
        <taxon>Eukaryota</taxon>
        <taxon>Viridiplantae</taxon>
        <taxon>Streptophyta</taxon>
        <taxon>Embryophyta</taxon>
        <taxon>Tracheophyta</taxon>
        <taxon>Spermatophyta</taxon>
        <taxon>Magnoliopsida</taxon>
        <taxon>eudicotyledons</taxon>
        <taxon>Gunneridae</taxon>
        <taxon>Pentapetalae</taxon>
        <taxon>asterids</taxon>
        <taxon>Ericales</taxon>
        <taxon>Ericaceae</taxon>
        <taxon>Ericoideae</taxon>
        <taxon>Rhodoreae</taxon>
        <taxon>Rhododendron</taxon>
    </lineage>
</organism>
<sequence length="159" mass="17659">MICPNLKFLSVSECKRLTNLGIGEVLRRCPAITQLHINGLEVSDVFGCCSDHSVVNLKTLKARHTQNLQYLDIGLCKELTDKGVMEVVRNCERLRDIRLLRCEKVSSNILHQMVLSRPSLGNIDPPCFGDLSEQMTKKFLSLGCRLGLPPAGGCHSILL</sequence>
<evidence type="ECO:0000313" key="2">
    <source>
        <dbReference type="Proteomes" id="UP001062846"/>
    </source>
</evidence>
<proteinExistence type="predicted"/>
<protein>
    <submittedName>
        <fullName evidence="1">Uncharacterized protein</fullName>
    </submittedName>
</protein>
<gene>
    <name evidence="1" type="ORF">RHMOL_Rhmol01G0026200</name>
</gene>
<comment type="caution">
    <text evidence="1">The sequence shown here is derived from an EMBL/GenBank/DDBJ whole genome shotgun (WGS) entry which is preliminary data.</text>
</comment>
<name>A0ACC0PYT2_RHOML</name>
<evidence type="ECO:0000313" key="1">
    <source>
        <dbReference type="EMBL" id="KAI8570331.1"/>
    </source>
</evidence>
<keyword evidence="2" id="KW-1185">Reference proteome</keyword>
<reference evidence="1" key="1">
    <citation type="submission" date="2022-02" db="EMBL/GenBank/DDBJ databases">
        <title>Plant Genome Project.</title>
        <authorList>
            <person name="Zhang R.-G."/>
        </authorList>
    </citation>
    <scope>NUCLEOTIDE SEQUENCE</scope>
    <source>
        <strain evidence="1">AT1</strain>
    </source>
</reference>
<accession>A0ACC0PYT2</accession>
<dbReference type="EMBL" id="CM046388">
    <property type="protein sequence ID" value="KAI8570331.1"/>
    <property type="molecule type" value="Genomic_DNA"/>
</dbReference>